<keyword evidence="12" id="KW-1185">Reference proteome</keyword>
<dbReference type="Proteomes" id="UP001500506">
    <property type="component" value="Unassembled WGS sequence"/>
</dbReference>
<evidence type="ECO:0008006" key="13">
    <source>
        <dbReference type="Google" id="ProtNLM"/>
    </source>
</evidence>
<feature type="chain" id="PRO_5047514529" description="Glycosyl hydrolase family 99" evidence="10">
    <location>
        <begin position="33"/>
        <end position="723"/>
    </location>
</feature>
<evidence type="ECO:0000313" key="11">
    <source>
        <dbReference type="EMBL" id="GAA1767835.1"/>
    </source>
</evidence>
<keyword evidence="6" id="KW-0333">Golgi apparatus</keyword>
<dbReference type="EMBL" id="BAAANH010000006">
    <property type="protein sequence ID" value="GAA1767835.1"/>
    <property type="molecule type" value="Genomic_DNA"/>
</dbReference>
<keyword evidence="5 9" id="KW-1133">Transmembrane helix</keyword>
<feature type="compositionally biased region" description="Acidic residues" evidence="8">
    <location>
        <begin position="351"/>
        <end position="361"/>
    </location>
</feature>
<keyword evidence="7 9" id="KW-0472">Membrane</keyword>
<evidence type="ECO:0000256" key="10">
    <source>
        <dbReference type="SAM" id="SignalP"/>
    </source>
</evidence>
<dbReference type="RefSeq" id="WP_232498233.1">
    <property type="nucleotide sequence ID" value="NZ_BAAANH010000006.1"/>
</dbReference>
<proteinExistence type="predicted"/>
<evidence type="ECO:0000256" key="1">
    <source>
        <dbReference type="ARBA" id="ARBA00004323"/>
    </source>
</evidence>
<evidence type="ECO:0000256" key="6">
    <source>
        <dbReference type="ARBA" id="ARBA00023034"/>
    </source>
</evidence>
<dbReference type="Gene3D" id="3.20.20.80">
    <property type="entry name" value="Glycosidases"/>
    <property type="match status" value="1"/>
</dbReference>
<feature type="transmembrane region" description="Helical" evidence="9">
    <location>
        <begin position="423"/>
        <end position="442"/>
    </location>
</feature>
<dbReference type="InterPro" id="IPR026071">
    <property type="entry name" value="Glyco_Hydrolase_99"/>
</dbReference>
<evidence type="ECO:0000256" key="8">
    <source>
        <dbReference type="SAM" id="MobiDB-lite"/>
    </source>
</evidence>
<dbReference type="PANTHER" id="PTHR13572">
    <property type="entry name" value="ENDO-ALPHA-1,2-MANNOSIDASE"/>
    <property type="match status" value="1"/>
</dbReference>
<feature type="region of interest" description="Disordered" evidence="8">
    <location>
        <begin position="348"/>
        <end position="376"/>
    </location>
</feature>
<comment type="subcellular location">
    <subcellularLocation>
        <location evidence="1">Golgi apparatus membrane</location>
        <topology evidence="1">Single-pass type II membrane protein</topology>
    </subcellularLocation>
</comment>
<evidence type="ECO:0000256" key="2">
    <source>
        <dbReference type="ARBA" id="ARBA00022692"/>
    </source>
</evidence>
<keyword evidence="10" id="KW-0732">Signal</keyword>
<gene>
    <name evidence="11" type="ORF">GCM10009747_30720</name>
</gene>
<dbReference type="PANTHER" id="PTHR13572:SF4">
    <property type="entry name" value="RE57134P"/>
    <property type="match status" value="1"/>
</dbReference>
<sequence>MRRSATRRLAGAIAIVLTALVALLTSAGPAAAARPPWIVTLTVQTVPVLSGVRVELDGVTVTTDATGQAVFARPHDFDAHTLELVDTEIASVSARDRFVRWVGQRDSHQAFSPTVTGLPMRADYTVTAAFATLYPVTIDVTDDRGAPLDAARLGDVSLRDSAGRRVVVTAGEETWLDGWRPVYRSGRLVRDSVTYSVDSILVDGTGAVTAGAQRIDPAASPHVQLTVPLFRMQVSATDALFDRREGDGIVVTRPDGVRTRITFGPDRVAELSGLPRGAYEIEVQGASGVVAPQIVHLSKDKAVTLMVITPLDLFAVAAISMLAAVGLLAAGRLMLRHRTRRLASYPGIDSESVEGSDTTEDPEYHRGLGAPPRTPKSRWIPRPKWRWVGILVATLLCCTLGMSPQSTTARSLAAPPVAASVRMAPALTASGPTVLAYYYLWFSKNSWNRAKIDYPWLGRYSSGDPRVLRQHIRWAKQAGISGFIVSWKSTTTNNRRLHRLMDVARDEDFTLAMIYQGLDFTRDPLPVERVRADFEAFARDFAPDAVFHRLDGKPLTIFSGTWKFSATDVAHITDAVRSDLLVLSTEKNVEGYERIASSTDGNAYYWSSVNPATNTRYAAKLRAMGEAVHADGKYWLAPFAPGFDARLVGGTRVVHRLDGSTLRAEYAAAVASDPDLLGLISWNEFSENSHVEPSETYGTQSLDVLGELLLGEEYAPVTLPRSR</sequence>
<feature type="signal peptide" evidence="10">
    <location>
        <begin position="1"/>
        <end position="32"/>
    </location>
</feature>
<comment type="caution">
    <text evidence="11">The sequence shown here is derived from an EMBL/GenBank/DDBJ whole genome shotgun (WGS) entry which is preliminary data.</text>
</comment>
<feature type="transmembrane region" description="Helical" evidence="9">
    <location>
        <begin position="385"/>
        <end position="403"/>
    </location>
</feature>
<organism evidence="11 12">
    <name type="scientific">Agromyces humatus</name>
    <dbReference type="NCBI Taxonomy" id="279573"/>
    <lineage>
        <taxon>Bacteria</taxon>
        <taxon>Bacillati</taxon>
        <taxon>Actinomycetota</taxon>
        <taxon>Actinomycetes</taxon>
        <taxon>Micrococcales</taxon>
        <taxon>Microbacteriaceae</taxon>
        <taxon>Agromyces</taxon>
    </lineage>
</organism>
<evidence type="ECO:0000256" key="7">
    <source>
        <dbReference type="ARBA" id="ARBA00023136"/>
    </source>
</evidence>
<evidence type="ECO:0000256" key="5">
    <source>
        <dbReference type="ARBA" id="ARBA00022989"/>
    </source>
</evidence>
<evidence type="ECO:0000313" key="12">
    <source>
        <dbReference type="Proteomes" id="UP001500506"/>
    </source>
</evidence>
<protein>
    <recommendedName>
        <fullName evidence="13">Glycosyl hydrolase family 99</fullName>
    </recommendedName>
</protein>
<evidence type="ECO:0000256" key="9">
    <source>
        <dbReference type="SAM" id="Phobius"/>
    </source>
</evidence>
<dbReference type="Pfam" id="PF16317">
    <property type="entry name" value="Glyco_hydro_99"/>
    <property type="match status" value="1"/>
</dbReference>
<evidence type="ECO:0000256" key="3">
    <source>
        <dbReference type="ARBA" id="ARBA00022801"/>
    </source>
</evidence>
<accession>A0ABN2KW59</accession>
<reference evidence="11 12" key="1">
    <citation type="journal article" date="2019" name="Int. J. Syst. Evol. Microbiol.">
        <title>The Global Catalogue of Microorganisms (GCM) 10K type strain sequencing project: providing services to taxonomists for standard genome sequencing and annotation.</title>
        <authorList>
            <consortium name="The Broad Institute Genomics Platform"/>
            <consortium name="The Broad Institute Genome Sequencing Center for Infectious Disease"/>
            <person name="Wu L."/>
            <person name="Ma J."/>
        </authorList>
    </citation>
    <scope>NUCLEOTIDE SEQUENCE [LARGE SCALE GENOMIC DNA]</scope>
    <source>
        <strain evidence="11 12">JCM 14319</strain>
    </source>
</reference>
<feature type="transmembrane region" description="Helical" evidence="9">
    <location>
        <begin position="313"/>
        <end position="335"/>
    </location>
</feature>
<keyword evidence="4" id="KW-0735">Signal-anchor</keyword>
<evidence type="ECO:0000256" key="4">
    <source>
        <dbReference type="ARBA" id="ARBA00022968"/>
    </source>
</evidence>
<keyword evidence="2 9" id="KW-0812">Transmembrane</keyword>
<keyword evidence="3" id="KW-0378">Hydrolase</keyword>
<name>A0ABN2KW59_9MICO</name>